<feature type="domain" description="SRCR" evidence="5">
    <location>
        <begin position="86"/>
        <end position="184"/>
    </location>
</feature>
<evidence type="ECO:0000313" key="7">
    <source>
        <dbReference type="Proteomes" id="UP000002280"/>
    </source>
</evidence>
<keyword evidence="4" id="KW-1133">Transmembrane helix</keyword>
<keyword evidence="7" id="KW-1185">Reference proteome</keyword>
<dbReference type="InParanoid" id="F7FWL4"/>
<dbReference type="FunFam" id="3.10.250.10:FF:000002">
    <property type="entry name" value="Scavenger receptor cysteine-rich type 1 protein M130"/>
    <property type="match status" value="1"/>
</dbReference>
<dbReference type="OMA" id="LYLWDCL"/>
<evidence type="ECO:0000259" key="5">
    <source>
        <dbReference type="PROSITE" id="PS50287"/>
    </source>
</evidence>
<keyword evidence="4" id="KW-0812">Transmembrane</keyword>
<dbReference type="eggNOG" id="ENOG502QUHF">
    <property type="taxonomic scope" value="Eukaryota"/>
</dbReference>
<dbReference type="SMART" id="SM00202">
    <property type="entry name" value="SR"/>
    <property type="match status" value="1"/>
</dbReference>
<feature type="region of interest" description="Disordered" evidence="3">
    <location>
        <begin position="351"/>
        <end position="377"/>
    </location>
</feature>
<dbReference type="Pfam" id="PF00530">
    <property type="entry name" value="SRCR"/>
    <property type="match status" value="1"/>
</dbReference>
<reference evidence="6 7" key="1">
    <citation type="journal article" date="2007" name="Nature">
        <title>Genome of the marsupial Monodelphis domestica reveals innovation in non-coding sequences.</title>
        <authorList>
            <person name="Mikkelsen T.S."/>
            <person name="Wakefield M.J."/>
            <person name="Aken B."/>
            <person name="Amemiya C.T."/>
            <person name="Chang J.L."/>
            <person name="Duke S."/>
            <person name="Garber M."/>
            <person name="Gentles A.J."/>
            <person name="Goodstadt L."/>
            <person name="Heger A."/>
            <person name="Jurka J."/>
            <person name="Kamal M."/>
            <person name="Mauceli E."/>
            <person name="Searle S.M."/>
            <person name="Sharpe T."/>
            <person name="Baker M.L."/>
            <person name="Batzer M.A."/>
            <person name="Benos P.V."/>
            <person name="Belov K."/>
            <person name="Clamp M."/>
            <person name="Cook A."/>
            <person name="Cuff J."/>
            <person name="Das R."/>
            <person name="Davidow L."/>
            <person name="Deakin J.E."/>
            <person name="Fazzari M.J."/>
            <person name="Glass J.L."/>
            <person name="Grabherr M."/>
            <person name="Greally J.M."/>
            <person name="Gu W."/>
            <person name="Hore T.A."/>
            <person name="Huttley G.A."/>
            <person name="Kleber M."/>
            <person name="Jirtle R.L."/>
            <person name="Koina E."/>
            <person name="Lee J.T."/>
            <person name="Mahony S."/>
            <person name="Marra M.A."/>
            <person name="Miller R.D."/>
            <person name="Nicholls R.D."/>
            <person name="Oda M."/>
            <person name="Papenfuss A.T."/>
            <person name="Parra Z.E."/>
            <person name="Pollock D.D."/>
            <person name="Ray D.A."/>
            <person name="Schein J.E."/>
            <person name="Speed T.P."/>
            <person name="Thompson K."/>
            <person name="VandeBerg J.L."/>
            <person name="Wade C.M."/>
            <person name="Walker J.A."/>
            <person name="Waters P.D."/>
            <person name="Webber C."/>
            <person name="Weidman J.R."/>
            <person name="Xie X."/>
            <person name="Zody M.C."/>
            <person name="Baldwin J."/>
            <person name="Abdouelleil A."/>
            <person name="Abdulkadir J."/>
            <person name="Abebe A."/>
            <person name="Abera B."/>
            <person name="Abreu J."/>
            <person name="Acer S.C."/>
            <person name="Aftuck L."/>
            <person name="Alexander A."/>
            <person name="An P."/>
            <person name="Anderson E."/>
            <person name="Anderson S."/>
            <person name="Arachi H."/>
            <person name="Azer M."/>
            <person name="Bachantsang P."/>
            <person name="Barry A."/>
            <person name="Bayul T."/>
            <person name="Berlin A."/>
            <person name="Bessette D."/>
            <person name="Bloom T."/>
            <person name="Bloom T."/>
            <person name="Boguslavskiy L."/>
            <person name="Bonnet C."/>
            <person name="Boukhgalter B."/>
            <person name="Bourzgui I."/>
            <person name="Brown A."/>
            <person name="Cahill P."/>
            <person name="Channer S."/>
            <person name="Cheshatsang Y."/>
            <person name="Chuda L."/>
            <person name="Citroen M."/>
            <person name="Collymore A."/>
            <person name="Cooke P."/>
            <person name="Costello M."/>
            <person name="D'Aco K."/>
            <person name="Daza R."/>
            <person name="De Haan G."/>
            <person name="DeGray S."/>
            <person name="DeMaso C."/>
            <person name="Dhargay N."/>
            <person name="Dooley K."/>
            <person name="Dooley E."/>
            <person name="Doricent M."/>
            <person name="Dorje P."/>
            <person name="Dorjee K."/>
            <person name="Dupes A."/>
            <person name="Elong R."/>
            <person name="Falk J."/>
            <person name="Farina A."/>
            <person name="Faro S."/>
            <person name="Ferguson D."/>
            <person name="Fisher S."/>
            <person name="Foley C.D."/>
            <person name="Franke A."/>
            <person name="Friedrich D."/>
            <person name="Gadbois L."/>
            <person name="Gearin G."/>
            <person name="Gearin C.R."/>
            <person name="Giannoukos G."/>
            <person name="Goode T."/>
            <person name="Graham J."/>
            <person name="Grandbois E."/>
            <person name="Grewal S."/>
            <person name="Gyaltsen K."/>
            <person name="Hafez N."/>
            <person name="Hagos B."/>
            <person name="Hall J."/>
            <person name="Henson C."/>
            <person name="Hollinger A."/>
            <person name="Honan T."/>
            <person name="Huard M.D."/>
            <person name="Hughes L."/>
            <person name="Hurhula B."/>
            <person name="Husby M.E."/>
            <person name="Kamat A."/>
            <person name="Kanga B."/>
            <person name="Kashin S."/>
            <person name="Khazanovich D."/>
            <person name="Kisner P."/>
            <person name="Lance K."/>
            <person name="Lara M."/>
            <person name="Lee W."/>
            <person name="Lennon N."/>
            <person name="Letendre F."/>
            <person name="LeVine R."/>
            <person name="Lipovsky A."/>
            <person name="Liu X."/>
            <person name="Liu J."/>
            <person name="Liu S."/>
            <person name="Lokyitsang T."/>
            <person name="Lokyitsang Y."/>
            <person name="Lubonja R."/>
            <person name="Lui A."/>
            <person name="MacDonald P."/>
            <person name="Magnisalis V."/>
            <person name="Maru K."/>
            <person name="Matthews C."/>
            <person name="McCusker W."/>
            <person name="McDonough S."/>
            <person name="Mehta T."/>
            <person name="Meldrim J."/>
            <person name="Meneus L."/>
            <person name="Mihai O."/>
            <person name="Mihalev A."/>
            <person name="Mihova T."/>
            <person name="Mittelman R."/>
            <person name="Mlenga V."/>
            <person name="Montmayeur A."/>
            <person name="Mulrain L."/>
            <person name="Navidi A."/>
            <person name="Naylor J."/>
            <person name="Negash T."/>
            <person name="Nguyen T."/>
            <person name="Nguyen N."/>
            <person name="Nicol R."/>
            <person name="Norbu C."/>
            <person name="Norbu N."/>
            <person name="Novod N."/>
            <person name="O'Neill B."/>
            <person name="Osman S."/>
            <person name="Markiewicz E."/>
            <person name="Oyono O.L."/>
            <person name="Patti C."/>
            <person name="Phunkhang P."/>
            <person name="Pierre F."/>
            <person name="Priest M."/>
            <person name="Raghuraman S."/>
            <person name="Rege F."/>
            <person name="Reyes R."/>
            <person name="Rise C."/>
            <person name="Rogov P."/>
            <person name="Ross K."/>
            <person name="Ryan E."/>
            <person name="Settipalli S."/>
            <person name="Shea T."/>
            <person name="Sherpa N."/>
            <person name="Shi L."/>
            <person name="Shih D."/>
            <person name="Sparrow T."/>
            <person name="Spaulding J."/>
            <person name="Stalker J."/>
            <person name="Stange-Thomann N."/>
            <person name="Stavropoulos S."/>
            <person name="Stone C."/>
            <person name="Strader C."/>
            <person name="Tesfaye S."/>
            <person name="Thomson T."/>
            <person name="Thoulutsang Y."/>
            <person name="Thoulutsang D."/>
            <person name="Topham K."/>
            <person name="Topping I."/>
            <person name="Tsamla T."/>
            <person name="Vassiliev H."/>
            <person name="Vo A."/>
            <person name="Wangchuk T."/>
            <person name="Wangdi T."/>
            <person name="Weiand M."/>
            <person name="Wilkinson J."/>
            <person name="Wilson A."/>
            <person name="Yadav S."/>
            <person name="Young G."/>
            <person name="Yu Q."/>
            <person name="Zembek L."/>
            <person name="Zhong D."/>
            <person name="Zimmer A."/>
            <person name="Zwirko Z."/>
            <person name="Jaffe D.B."/>
            <person name="Alvarez P."/>
            <person name="Brockman W."/>
            <person name="Butler J."/>
            <person name="Chin C."/>
            <person name="Gnerre S."/>
            <person name="MacCallum I."/>
            <person name="Graves J.A."/>
            <person name="Ponting C.P."/>
            <person name="Breen M."/>
            <person name="Samollow P.B."/>
            <person name="Lander E.S."/>
            <person name="Lindblad-Toh K."/>
        </authorList>
    </citation>
    <scope>NUCLEOTIDE SEQUENCE [LARGE SCALE GENOMIC DNA]</scope>
</reference>
<dbReference type="Ensembl" id="ENSMODT00000025893.4">
    <property type="protein sequence ID" value="ENSMODP00000025442.4"/>
    <property type="gene ID" value="ENSMODG00000020341.4"/>
</dbReference>
<feature type="transmembrane region" description="Helical" evidence="4">
    <location>
        <begin position="223"/>
        <end position="247"/>
    </location>
</feature>
<dbReference type="PANTHER" id="PTHR48071:SF27">
    <property type="entry name" value="SCAVENGER RECEPTOR CYSTEINE-RICH TYPE 1 PROTEIN M130-LIKE"/>
    <property type="match status" value="1"/>
</dbReference>
<evidence type="ECO:0000256" key="3">
    <source>
        <dbReference type="SAM" id="MobiDB-lite"/>
    </source>
</evidence>
<dbReference type="PANTHER" id="PTHR48071">
    <property type="entry name" value="SRCR DOMAIN-CONTAINING PROTEIN"/>
    <property type="match status" value="1"/>
</dbReference>
<sequence>MASLAVCRELSCWKMEPIESVAGTPAPEEPKLLPVGNWSVTLNDTWAFSLRSVTCVKGEWKTCKVQSDVCSSGTPTKVNCEEVHAVRLMDGGSRCAGRVELKDKGSWGTVCDDAWDLNDAMVVCQQLGCGRAVDIPGASVFQKGKGPIHLDEVNCSGTELSLWECPAQRDHDCHHKEDAGVVCSDSLSQNTSWIPEVTSNSQLPTAASPVPLGIQKNEFRERILLILCIVLGILLLAALLALTFIFLKIKGKYALPVMKNHNQETATTTIGSNNEVSLTIPKEEEPKLSLQVGAPPSKDSESDSDYEHYDFHSQPPVPLSTFANSQKYQVTEEMAQQNRFRMPTLQEDASIPAPQNHLRHNSESSTSSGEGYCNSSTGKLSQSNFQGFSSERNLLEPTPNLELAGSRATLLGTCPGVVSAAPAAEDSSSTSSGEWKEIALHLIWVW</sequence>
<dbReference type="InterPro" id="IPR036772">
    <property type="entry name" value="SRCR-like_dom_sf"/>
</dbReference>
<name>F7FWL4_MONDO</name>
<feature type="compositionally biased region" description="Polar residues" evidence="3">
    <location>
        <begin position="363"/>
        <end position="377"/>
    </location>
</feature>
<feature type="disulfide bond" evidence="2">
    <location>
        <begin position="155"/>
        <end position="165"/>
    </location>
</feature>
<dbReference type="GO" id="GO:0016020">
    <property type="term" value="C:membrane"/>
    <property type="evidence" value="ECO:0007669"/>
    <property type="project" value="InterPro"/>
</dbReference>
<dbReference type="FunCoup" id="F7FWL4">
    <property type="interactions" value="519"/>
</dbReference>
<dbReference type="Bgee" id="ENSMODG00000020341">
    <property type="expression patterns" value="Expressed in blood and 6 other cell types or tissues"/>
</dbReference>
<protein>
    <recommendedName>
        <fullName evidence="5">SRCR domain-containing protein</fullName>
    </recommendedName>
</protein>
<organism evidence="6 7">
    <name type="scientific">Monodelphis domestica</name>
    <name type="common">Gray short-tailed opossum</name>
    <dbReference type="NCBI Taxonomy" id="13616"/>
    <lineage>
        <taxon>Eukaryota</taxon>
        <taxon>Metazoa</taxon>
        <taxon>Chordata</taxon>
        <taxon>Craniata</taxon>
        <taxon>Vertebrata</taxon>
        <taxon>Euteleostomi</taxon>
        <taxon>Mammalia</taxon>
        <taxon>Metatheria</taxon>
        <taxon>Didelphimorphia</taxon>
        <taxon>Didelphidae</taxon>
        <taxon>Monodelphis</taxon>
    </lineage>
</organism>
<keyword evidence="4" id="KW-0472">Membrane</keyword>
<dbReference type="Proteomes" id="UP000002280">
    <property type="component" value="Chromosome 5"/>
</dbReference>
<accession>F7FWL4</accession>
<evidence type="ECO:0000256" key="2">
    <source>
        <dbReference type="PROSITE-ProRule" id="PRU00196"/>
    </source>
</evidence>
<dbReference type="PROSITE" id="PS50287">
    <property type="entry name" value="SRCR_2"/>
    <property type="match status" value="1"/>
</dbReference>
<dbReference type="HOGENOM" id="CLU_026713_2_0_1"/>
<evidence type="ECO:0000256" key="1">
    <source>
        <dbReference type="ARBA" id="ARBA00023157"/>
    </source>
</evidence>
<reference evidence="6" key="2">
    <citation type="submission" date="2025-08" db="UniProtKB">
        <authorList>
            <consortium name="Ensembl"/>
        </authorList>
    </citation>
    <scope>IDENTIFICATION</scope>
</reference>
<keyword evidence="1 2" id="KW-1015">Disulfide bond</keyword>
<dbReference type="PROSITE" id="PS00420">
    <property type="entry name" value="SRCR_1"/>
    <property type="match status" value="1"/>
</dbReference>
<feature type="region of interest" description="Disordered" evidence="3">
    <location>
        <begin position="279"/>
        <end position="319"/>
    </location>
</feature>
<dbReference type="GeneTree" id="ENSGT00940000161029"/>
<evidence type="ECO:0000256" key="4">
    <source>
        <dbReference type="SAM" id="Phobius"/>
    </source>
</evidence>
<reference evidence="6" key="3">
    <citation type="submission" date="2025-09" db="UniProtKB">
        <authorList>
            <consortium name="Ensembl"/>
        </authorList>
    </citation>
    <scope>IDENTIFICATION</scope>
</reference>
<proteinExistence type="predicted"/>
<dbReference type="Gene3D" id="3.10.250.10">
    <property type="entry name" value="SRCR-like domain"/>
    <property type="match status" value="1"/>
</dbReference>
<dbReference type="InterPro" id="IPR001190">
    <property type="entry name" value="SRCR"/>
</dbReference>
<feature type="compositionally biased region" description="Basic and acidic residues" evidence="3">
    <location>
        <begin position="298"/>
        <end position="311"/>
    </location>
</feature>
<dbReference type="AlphaFoldDB" id="F7FWL4"/>
<evidence type="ECO:0000313" key="6">
    <source>
        <dbReference type="Ensembl" id="ENSMODP00000025442.4"/>
    </source>
</evidence>
<dbReference type="STRING" id="13616.ENSMODP00000025442"/>
<dbReference type="PRINTS" id="PR00258">
    <property type="entry name" value="SPERACTRCPTR"/>
</dbReference>
<dbReference type="SUPFAM" id="SSF56487">
    <property type="entry name" value="SRCR-like"/>
    <property type="match status" value="1"/>
</dbReference>
<comment type="caution">
    <text evidence="2">Lacks conserved residue(s) required for the propagation of feature annotation.</text>
</comment>